<dbReference type="InterPro" id="IPR004827">
    <property type="entry name" value="bZIP"/>
</dbReference>
<evidence type="ECO:0000313" key="9">
    <source>
        <dbReference type="Proteomes" id="UP000254866"/>
    </source>
</evidence>
<dbReference type="InterPro" id="IPR051027">
    <property type="entry name" value="bZIP_transcription_factors"/>
</dbReference>
<keyword evidence="4" id="KW-0539">Nucleus</keyword>
<name>A0A370TVE4_9HELO</name>
<dbReference type="GO" id="GO:0003700">
    <property type="term" value="F:DNA-binding transcription factor activity"/>
    <property type="evidence" value="ECO:0007669"/>
    <property type="project" value="InterPro"/>
</dbReference>
<feature type="coiled-coil region" evidence="5">
    <location>
        <begin position="351"/>
        <end position="385"/>
    </location>
</feature>
<keyword evidence="3" id="KW-0804">Transcription</keyword>
<dbReference type="SUPFAM" id="SSF57959">
    <property type="entry name" value="Leucine zipper domain"/>
    <property type="match status" value="1"/>
</dbReference>
<accession>A0A370TVE4</accession>
<feature type="domain" description="BZIP" evidence="7">
    <location>
        <begin position="326"/>
        <end position="389"/>
    </location>
</feature>
<keyword evidence="2" id="KW-0805">Transcription regulation</keyword>
<feature type="compositionally biased region" description="Low complexity" evidence="6">
    <location>
        <begin position="37"/>
        <end position="87"/>
    </location>
</feature>
<reference evidence="8 9" key="1">
    <citation type="journal article" date="2018" name="IMA Fungus">
        <title>IMA Genome-F 9: Draft genome sequence of Annulohypoxylon stygium, Aspergillus mulundensis, Berkeleyomyces basicola (syn. Thielaviopsis basicola), Ceratocystis smalleyi, two Cercospora beticola strains, Coleophoma cylindrospora, Fusarium fracticaudum, Phialophora cf. hyalina, and Morchella septimelata.</title>
        <authorList>
            <person name="Wingfield B.D."/>
            <person name="Bills G.F."/>
            <person name="Dong Y."/>
            <person name="Huang W."/>
            <person name="Nel W.J."/>
            <person name="Swalarsk-Parry B.S."/>
            <person name="Vaghefi N."/>
            <person name="Wilken P.M."/>
            <person name="An Z."/>
            <person name="de Beer Z.W."/>
            <person name="De Vos L."/>
            <person name="Chen L."/>
            <person name="Duong T.A."/>
            <person name="Gao Y."/>
            <person name="Hammerbacher A."/>
            <person name="Kikkert J.R."/>
            <person name="Li Y."/>
            <person name="Li H."/>
            <person name="Li K."/>
            <person name="Li Q."/>
            <person name="Liu X."/>
            <person name="Ma X."/>
            <person name="Naidoo K."/>
            <person name="Pethybridge S.J."/>
            <person name="Sun J."/>
            <person name="Steenkamp E.T."/>
            <person name="van der Nest M.A."/>
            <person name="van Wyk S."/>
            <person name="Wingfield M.J."/>
            <person name="Xiong C."/>
            <person name="Yue Q."/>
            <person name="Zhang X."/>
        </authorList>
    </citation>
    <scope>NUCLEOTIDE SEQUENCE [LARGE SCALE GENOMIC DNA]</scope>
    <source>
        <strain evidence="8 9">BP 5553</strain>
    </source>
</reference>
<dbReference type="Pfam" id="PF00170">
    <property type="entry name" value="bZIP_1"/>
    <property type="match status" value="1"/>
</dbReference>
<dbReference type="SMART" id="SM00338">
    <property type="entry name" value="BRLZ"/>
    <property type="match status" value="1"/>
</dbReference>
<feature type="compositionally biased region" description="Low complexity" evidence="6">
    <location>
        <begin position="218"/>
        <end position="256"/>
    </location>
</feature>
<protein>
    <recommendedName>
        <fullName evidence="7">BZIP domain-containing protein</fullName>
    </recommendedName>
</protein>
<keyword evidence="5" id="KW-0175">Coiled coil</keyword>
<evidence type="ECO:0000256" key="1">
    <source>
        <dbReference type="ARBA" id="ARBA00004123"/>
    </source>
</evidence>
<dbReference type="OrthoDB" id="5571888at2759"/>
<evidence type="ECO:0000259" key="7">
    <source>
        <dbReference type="PROSITE" id="PS50217"/>
    </source>
</evidence>
<dbReference type="AlphaFoldDB" id="A0A370TVE4"/>
<gene>
    <name evidence="8" type="ORF">BP5553_03820</name>
</gene>
<dbReference type="InterPro" id="IPR046347">
    <property type="entry name" value="bZIP_sf"/>
</dbReference>
<evidence type="ECO:0000256" key="6">
    <source>
        <dbReference type="SAM" id="MobiDB-lite"/>
    </source>
</evidence>
<dbReference type="Gene3D" id="1.20.5.170">
    <property type="match status" value="1"/>
</dbReference>
<organism evidence="8 9">
    <name type="scientific">Venustampulla echinocandica</name>
    <dbReference type="NCBI Taxonomy" id="2656787"/>
    <lineage>
        <taxon>Eukaryota</taxon>
        <taxon>Fungi</taxon>
        <taxon>Dikarya</taxon>
        <taxon>Ascomycota</taxon>
        <taxon>Pezizomycotina</taxon>
        <taxon>Leotiomycetes</taxon>
        <taxon>Helotiales</taxon>
        <taxon>Pleuroascaceae</taxon>
        <taxon>Venustampulla</taxon>
    </lineage>
</organism>
<feature type="compositionally biased region" description="Basic and acidic residues" evidence="6">
    <location>
        <begin position="316"/>
        <end position="333"/>
    </location>
</feature>
<feature type="region of interest" description="Disordered" evidence="6">
    <location>
        <begin position="217"/>
        <end position="265"/>
    </location>
</feature>
<dbReference type="Proteomes" id="UP000254866">
    <property type="component" value="Unassembled WGS sequence"/>
</dbReference>
<comment type="subcellular location">
    <subcellularLocation>
        <location evidence="1">Nucleus</location>
    </subcellularLocation>
</comment>
<feature type="region of interest" description="Disordered" evidence="6">
    <location>
        <begin position="409"/>
        <end position="437"/>
    </location>
</feature>
<dbReference type="FunFam" id="1.20.5.170:FF:000031">
    <property type="entry name" value="BZIP transcription factor (MeaB)"/>
    <property type="match status" value="1"/>
</dbReference>
<dbReference type="GO" id="GO:0005634">
    <property type="term" value="C:nucleus"/>
    <property type="evidence" value="ECO:0007669"/>
    <property type="project" value="UniProtKB-SubCell"/>
</dbReference>
<dbReference type="CDD" id="cd14810">
    <property type="entry name" value="bZIP_u1"/>
    <property type="match status" value="1"/>
</dbReference>
<dbReference type="RefSeq" id="XP_031872136.1">
    <property type="nucleotide sequence ID" value="XM_032012443.1"/>
</dbReference>
<evidence type="ECO:0000256" key="4">
    <source>
        <dbReference type="ARBA" id="ARBA00023242"/>
    </source>
</evidence>
<feature type="compositionally biased region" description="Low complexity" evidence="6">
    <location>
        <begin position="409"/>
        <end position="428"/>
    </location>
</feature>
<evidence type="ECO:0000256" key="2">
    <source>
        <dbReference type="ARBA" id="ARBA00023015"/>
    </source>
</evidence>
<feature type="compositionally biased region" description="Low complexity" evidence="6">
    <location>
        <begin position="1"/>
        <end position="17"/>
    </location>
</feature>
<feature type="region of interest" description="Disordered" evidence="6">
    <location>
        <begin position="278"/>
        <end position="333"/>
    </location>
</feature>
<proteinExistence type="predicted"/>
<evidence type="ECO:0000313" key="8">
    <source>
        <dbReference type="EMBL" id="RDL39480.1"/>
    </source>
</evidence>
<evidence type="ECO:0000256" key="5">
    <source>
        <dbReference type="SAM" id="Coils"/>
    </source>
</evidence>
<dbReference type="EMBL" id="NPIC01000002">
    <property type="protein sequence ID" value="RDL39480.1"/>
    <property type="molecule type" value="Genomic_DNA"/>
</dbReference>
<feature type="region of interest" description="Disordered" evidence="6">
    <location>
        <begin position="1"/>
        <end position="98"/>
    </location>
</feature>
<dbReference type="STRING" id="2656787.A0A370TVE4"/>
<sequence length="622" mass="68453">MSTSSQSSSAMSKQNSQGGCLDPMDSLVDFSEYEQLSYNSPSMSPSASKNQFSKTQSQFTTTPISNTPAALPSSSSSTSQSTLPGPSHQYDLYRQQTGIPQGAVANTLAVNSSSSHIKSQYGFSDSYFSGLNSGLSPGDDLLDFNTVPTRDGSGSFNPSDMDMDFGSPATEPAFFYPDRPSPEFIDPSAIGTSNHGLQNAALPAQSSNVGRLWPGMHQQQALAKAQAQQKQQQQQLIQQQQQRPSGQSSRQSSQRPRASHPPTDPIVEEKISQLLNSMRHSSVATDDHEGRTPDSGNMSHAQRMRKDEEEMDEDERLLASEEGKKLSSKERRQLRNKVSARAFRSRRKEYISQLEGEIAVKVNENQDLRSENRALMEENTRLSDLTRMLLSSPAFSGFLDTLAQNPAAAQTAQQVTQPRVEQQQQPQRQVRKDVNPYAAQQQLQQQQIGMAMIPEHNVDFSMLDLNTDGGYSFQPQVFSIFSMPDTVIDSDILSGKDSSFTAPPSDDEKVELPKVERVPEIEPVEAAPKPVEAEDTEFDSDPTFALFISSPESNTAAAPAPEEKEFVFDFSSIDVTAKPSQYELVAAPADDGIADAAMRRIERLTSEMDVVVERLRRLTVTL</sequence>
<keyword evidence="9" id="KW-1185">Reference proteome</keyword>
<dbReference type="PANTHER" id="PTHR19304">
    <property type="entry name" value="CYCLIC-AMP RESPONSE ELEMENT BINDING PROTEIN"/>
    <property type="match status" value="1"/>
</dbReference>
<dbReference type="PROSITE" id="PS50217">
    <property type="entry name" value="BZIP"/>
    <property type="match status" value="1"/>
</dbReference>
<dbReference type="GeneID" id="43596669"/>
<comment type="caution">
    <text evidence="8">The sequence shown here is derived from an EMBL/GenBank/DDBJ whole genome shotgun (WGS) entry which is preliminary data.</text>
</comment>
<evidence type="ECO:0000256" key="3">
    <source>
        <dbReference type="ARBA" id="ARBA00023163"/>
    </source>
</evidence>